<name>A0A518GRE1_9PLAN</name>
<reference evidence="1 2" key="1">
    <citation type="submission" date="2019-02" db="EMBL/GenBank/DDBJ databases">
        <title>Deep-cultivation of Planctomycetes and their phenomic and genomic characterization uncovers novel biology.</title>
        <authorList>
            <person name="Wiegand S."/>
            <person name="Jogler M."/>
            <person name="Boedeker C."/>
            <person name="Pinto D."/>
            <person name="Vollmers J."/>
            <person name="Rivas-Marin E."/>
            <person name="Kohn T."/>
            <person name="Peeters S.H."/>
            <person name="Heuer A."/>
            <person name="Rast P."/>
            <person name="Oberbeckmann S."/>
            <person name="Bunk B."/>
            <person name="Jeske O."/>
            <person name="Meyerdierks A."/>
            <person name="Storesund J.E."/>
            <person name="Kallscheuer N."/>
            <person name="Luecker S."/>
            <person name="Lage O.M."/>
            <person name="Pohl T."/>
            <person name="Merkel B.J."/>
            <person name="Hornburger P."/>
            <person name="Mueller R.-W."/>
            <person name="Bruemmer F."/>
            <person name="Labrenz M."/>
            <person name="Spormann A.M."/>
            <person name="Op den Camp H."/>
            <person name="Overmann J."/>
            <person name="Amann R."/>
            <person name="Jetten M.S.M."/>
            <person name="Mascher T."/>
            <person name="Medema M.H."/>
            <person name="Devos D.P."/>
            <person name="Kaster A.-K."/>
            <person name="Ovreas L."/>
            <person name="Rohde M."/>
            <person name="Galperin M.Y."/>
            <person name="Jogler C."/>
        </authorList>
    </citation>
    <scope>NUCLEOTIDE SEQUENCE [LARGE SCALE GENOMIC DNA]</scope>
    <source>
        <strain evidence="1 2">Spb1</strain>
    </source>
</reference>
<organism evidence="1 2">
    <name type="scientific">Planctopirus ephydatiae</name>
    <dbReference type="NCBI Taxonomy" id="2528019"/>
    <lineage>
        <taxon>Bacteria</taxon>
        <taxon>Pseudomonadati</taxon>
        <taxon>Planctomycetota</taxon>
        <taxon>Planctomycetia</taxon>
        <taxon>Planctomycetales</taxon>
        <taxon>Planctomycetaceae</taxon>
        <taxon>Planctopirus</taxon>
    </lineage>
</organism>
<keyword evidence="2" id="KW-1185">Reference proteome</keyword>
<dbReference type="Proteomes" id="UP000315349">
    <property type="component" value="Chromosome"/>
</dbReference>
<evidence type="ECO:0000313" key="1">
    <source>
        <dbReference type="EMBL" id="QDV31150.1"/>
    </source>
</evidence>
<sequence length="68" mass="7488">MVQSVGTSCTLLLKTGCWGRTAGMGHKTLIGSGHFVSYDLVIERHRDVVIDRGLWLVKNWIFAGRTAA</sequence>
<dbReference type="AlphaFoldDB" id="A0A518GRE1"/>
<gene>
    <name evidence="1" type="ORF">Spb1_30880</name>
</gene>
<protein>
    <submittedName>
        <fullName evidence="1">Uncharacterized protein</fullName>
    </submittedName>
</protein>
<proteinExistence type="predicted"/>
<dbReference type="EMBL" id="CP036299">
    <property type="protein sequence ID" value="QDV31150.1"/>
    <property type="molecule type" value="Genomic_DNA"/>
</dbReference>
<evidence type="ECO:0000313" key="2">
    <source>
        <dbReference type="Proteomes" id="UP000315349"/>
    </source>
</evidence>
<accession>A0A518GRE1</accession>
<dbReference type="KEGG" id="peh:Spb1_30880"/>